<feature type="binding site" evidence="10">
    <location>
        <position position="80"/>
    </location>
    <ligand>
        <name>Zn(2+)</name>
        <dbReference type="ChEBI" id="CHEBI:29105"/>
        <label>1</label>
    </ligand>
</feature>
<dbReference type="PIRSF" id="PIRSF036696">
    <property type="entry name" value="ACY-1"/>
    <property type="match status" value="1"/>
</dbReference>
<evidence type="ECO:0000256" key="5">
    <source>
        <dbReference type="ARBA" id="ARBA00022723"/>
    </source>
</evidence>
<dbReference type="InterPro" id="IPR052083">
    <property type="entry name" value="Aminoacylase-1_M20A"/>
</dbReference>
<dbReference type="GO" id="GO:0004046">
    <property type="term" value="F:aminoacylase activity"/>
    <property type="evidence" value="ECO:0007669"/>
    <property type="project" value="UniProtKB-EC"/>
</dbReference>
<feature type="binding site" evidence="10">
    <location>
        <position position="363"/>
    </location>
    <ligand>
        <name>Zn(2+)</name>
        <dbReference type="ChEBI" id="CHEBI:29105"/>
        <label>2</label>
    </ligand>
</feature>
<dbReference type="InterPro" id="IPR011650">
    <property type="entry name" value="Peptidase_M20_dimer"/>
</dbReference>
<comment type="similarity">
    <text evidence="2">Belongs to the peptidase M20A family.</text>
</comment>
<keyword evidence="13" id="KW-1185">Reference proteome</keyword>
<evidence type="ECO:0000256" key="3">
    <source>
        <dbReference type="ARBA" id="ARBA00011913"/>
    </source>
</evidence>
<feature type="domain" description="Peptidase M20 dimerisation" evidence="11">
    <location>
        <begin position="188"/>
        <end position="287"/>
    </location>
</feature>
<keyword evidence="5 10" id="KW-0479">Metal-binding</keyword>
<sequence>MQDATKKLDTIAIENFRKYLRIPSVHPNVNYDDCVSFLRDYSKDLEISFNVYECQVKKPMVVLSWLGKEPNLPSVMLNSHMDVVPVIESNWVHKPFDADIDENGNVYARGAQDVKSLGIQYLEAIRRLKAEYYQPRRTVHVTFAPDEEVGGVLGMKLFVKSEHFRDLDVGFALDEGIPGETEYWVYNAEKTTKRVVVHCEGQGGHGSLLIDDTAGEKVSRFLTKFYAFRKDEKAKGDDAISVNLTIMQGGVQNNVIPSEFVLTFDTRLPPTADAKAFKEKINQWCDESGDGVWIEDFGDLALAPITNLDNNLFWLAFKKTVEEMKIPLKVLVLNASSDAVHLRGAGVSTLGFCPHLNTPNRAHRDNEYLNIDVLIHGIEAFCKIIPAISNV</sequence>
<evidence type="ECO:0000256" key="2">
    <source>
        <dbReference type="ARBA" id="ARBA00006247"/>
    </source>
</evidence>
<dbReference type="InterPro" id="IPR010159">
    <property type="entry name" value="N-acyl_aa_amidohydrolase"/>
</dbReference>
<gene>
    <name evidence="12" type="ORF">RN001_011251</name>
</gene>
<comment type="caution">
    <text evidence="12">The sequence shown here is derived from an EMBL/GenBank/DDBJ whole genome shotgun (WGS) entry which is preliminary data.</text>
</comment>
<feature type="active site" description="Proton acceptor" evidence="9">
    <location>
        <position position="147"/>
    </location>
</feature>
<proteinExistence type="inferred from homology"/>
<evidence type="ECO:0000256" key="6">
    <source>
        <dbReference type="ARBA" id="ARBA00022801"/>
    </source>
</evidence>
<name>A0AAN7SQQ1_9COLE</name>
<comment type="subcellular location">
    <subcellularLocation>
        <location evidence="1">Cytoplasm</location>
    </subcellularLocation>
</comment>
<dbReference type="SUPFAM" id="SSF55031">
    <property type="entry name" value="Bacterial exopeptidase dimerisation domain"/>
    <property type="match status" value="1"/>
</dbReference>
<evidence type="ECO:0000259" key="11">
    <source>
        <dbReference type="Pfam" id="PF07687"/>
    </source>
</evidence>
<evidence type="ECO:0000256" key="8">
    <source>
        <dbReference type="ARBA" id="ARBA00029656"/>
    </source>
</evidence>
<dbReference type="FunFam" id="3.40.630.10:FF:000019">
    <property type="entry name" value="Aminoacylase 1"/>
    <property type="match status" value="1"/>
</dbReference>
<keyword evidence="6" id="KW-0378">Hydrolase</keyword>
<dbReference type="GO" id="GO:0046872">
    <property type="term" value="F:metal ion binding"/>
    <property type="evidence" value="ECO:0007669"/>
    <property type="project" value="UniProtKB-KW"/>
</dbReference>
<dbReference type="InterPro" id="IPR002933">
    <property type="entry name" value="Peptidase_M20"/>
</dbReference>
<protein>
    <recommendedName>
        <fullName evidence="3">N-acyl-aliphatic-L-amino acid amidohydrolase</fullName>
        <ecNumber evidence="3">3.5.1.14</ecNumber>
    </recommendedName>
    <alternativeName>
        <fullName evidence="8">N-acyl-L-amino-acid amidohydrolase</fullName>
    </alternativeName>
</protein>
<feature type="active site" evidence="9">
    <location>
        <position position="82"/>
    </location>
</feature>
<dbReference type="Pfam" id="PF01546">
    <property type="entry name" value="Peptidase_M20"/>
    <property type="match status" value="1"/>
</dbReference>
<dbReference type="Gene3D" id="3.30.70.360">
    <property type="match status" value="1"/>
</dbReference>
<dbReference type="PROSITE" id="PS00758">
    <property type="entry name" value="ARGE_DAPE_CPG2_1"/>
    <property type="match status" value="1"/>
</dbReference>
<dbReference type="Gene3D" id="1.10.150.900">
    <property type="match status" value="1"/>
</dbReference>
<comment type="cofactor">
    <cofactor evidence="10">
        <name>Zn(2+)</name>
        <dbReference type="ChEBI" id="CHEBI:29105"/>
    </cofactor>
    <text evidence="10">Binds 2 Zn(2+) ions per subunit.</text>
</comment>
<evidence type="ECO:0000313" key="12">
    <source>
        <dbReference type="EMBL" id="KAK4878745.1"/>
    </source>
</evidence>
<dbReference type="PANTHER" id="PTHR45892:SF1">
    <property type="entry name" value="AMINOACYLASE-1"/>
    <property type="match status" value="1"/>
</dbReference>
<evidence type="ECO:0000256" key="7">
    <source>
        <dbReference type="ARBA" id="ARBA00022833"/>
    </source>
</evidence>
<keyword evidence="4" id="KW-0963">Cytoplasm</keyword>
<evidence type="ECO:0000313" key="13">
    <source>
        <dbReference type="Proteomes" id="UP001353858"/>
    </source>
</evidence>
<dbReference type="PANTHER" id="PTHR45892">
    <property type="entry name" value="AMINOACYLASE-1"/>
    <property type="match status" value="1"/>
</dbReference>
<dbReference type="PROSITE" id="PS00759">
    <property type="entry name" value="ARGE_DAPE_CPG2_2"/>
    <property type="match status" value="1"/>
</dbReference>
<dbReference type="NCBIfam" id="TIGR01880">
    <property type="entry name" value="Ac-peptdase-euk"/>
    <property type="match status" value="1"/>
</dbReference>
<dbReference type="Proteomes" id="UP001353858">
    <property type="component" value="Unassembled WGS sequence"/>
</dbReference>
<dbReference type="SUPFAM" id="SSF53187">
    <property type="entry name" value="Zn-dependent exopeptidases"/>
    <property type="match status" value="1"/>
</dbReference>
<feature type="binding site" evidence="10">
    <location>
        <position position="148"/>
    </location>
    <ligand>
        <name>Zn(2+)</name>
        <dbReference type="ChEBI" id="CHEBI:29105"/>
        <label>2</label>
    </ligand>
</feature>
<dbReference type="GO" id="GO:0006520">
    <property type="term" value="P:amino acid metabolic process"/>
    <property type="evidence" value="ECO:0007669"/>
    <property type="project" value="InterPro"/>
</dbReference>
<evidence type="ECO:0000256" key="1">
    <source>
        <dbReference type="ARBA" id="ARBA00004496"/>
    </source>
</evidence>
<evidence type="ECO:0000256" key="10">
    <source>
        <dbReference type="PIRSR" id="PIRSR036696-2"/>
    </source>
</evidence>
<dbReference type="EMBL" id="JARPUR010000004">
    <property type="protein sequence ID" value="KAK4878745.1"/>
    <property type="molecule type" value="Genomic_DNA"/>
</dbReference>
<dbReference type="AlphaFoldDB" id="A0AAN7SQQ1"/>
<keyword evidence="7 10" id="KW-0862">Zinc</keyword>
<dbReference type="Gene3D" id="3.40.630.10">
    <property type="entry name" value="Zn peptidases"/>
    <property type="match status" value="1"/>
</dbReference>
<accession>A0AAN7SQQ1</accession>
<organism evidence="12 13">
    <name type="scientific">Aquatica leii</name>
    <dbReference type="NCBI Taxonomy" id="1421715"/>
    <lineage>
        <taxon>Eukaryota</taxon>
        <taxon>Metazoa</taxon>
        <taxon>Ecdysozoa</taxon>
        <taxon>Arthropoda</taxon>
        <taxon>Hexapoda</taxon>
        <taxon>Insecta</taxon>
        <taxon>Pterygota</taxon>
        <taxon>Neoptera</taxon>
        <taxon>Endopterygota</taxon>
        <taxon>Coleoptera</taxon>
        <taxon>Polyphaga</taxon>
        <taxon>Elateriformia</taxon>
        <taxon>Elateroidea</taxon>
        <taxon>Lampyridae</taxon>
        <taxon>Luciolinae</taxon>
        <taxon>Aquatica</taxon>
    </lineage>
</organism>
<dbReference type="Pfam" id="PF07687">
    <property type="entry name" value="M20_dimer"/>
    <property type="match status" value="1"/>
</dbReference>
<evidence type="ECO:0000256" key="9">
    <source>
        <dbReference type="PIRSR" id="PIRSR036696-1"/>
    </source>
</evidence>
<dbReference type="EC" id="3.5.1.14" evidence="3"/>
<feature type="binding site" evidence="10">
    <location>
        <position position="113"/>
    </location>
    <ligand>
        <name>Zn(2+)</name>
        <dbReference type="ChEBI" id="CHEBI:29105"/>
        <label>1</label>
    </ligand>
</feature>
<dbReference type="InterPro" id="IPR001261">
    <property type="entry name" value="ArgE/DapE_CS"/>
</dbReference>
<dbReference type="GO" id="GO:0005737">
    <property type="term" value="C:cytoplasm"/>
    <property type="evidence" value="ECO:0007669"/>
    <property type="project" value="UniProtKB-SubCell"/>
</dbReference>
<evidence type="ECO:0000256" key="4">
    <source>
        <dbReference type="ARBA" id="ARBA00022490"/>
    </source>
</evidence>
<feature type="binding site" evidence="10">
    <location>
        <position position="113"/>
    </location>
    <ligand>
        <name>Zn(2+)</name>
        <dbReference type="ChEBI" id="CHEBI:29105"/>
        <label>2</label>
    </ligand>
</feature>
<dbReference type="InterPro" id="IPR036264">
    <property type="entry name" value="Bact_exopeptidase_dim_dom"/>
</dbReference>
<reference evidence="13" key="1">
    <citation type="submission" date="2023-01" db="EMBL/GenBank/DDBJ databases">
        <title>Key to firefly adult light organ development and bioluminescence: homeobox transcription factors regulate luciferase expression and transportation to peroxisome.</title>
        <authorList>
            <person name="Fu X."/>
        </authorList>
    </citation>
    <scope>NUCLEOTIDE SEQUENCE [LARGE SCALE GENOMIC DNA]</scope>
</reference>
<feature type="binding site" evidence="10">
    <location>
        <position position="175"/>
    </location>
    <ligand>
        <name>Zn(2+)</name>
        <dbReference type="ChEBI" id="CHEBI:29105"/>
        <label>1</label>
    </ligand>
</feature>